<feature type="domain" description="Peptidase S53" evidence="17">
    <location>
        <begin position="212"/>
        <end position="598"/>
    </location>
</feature>
<dbReference type="Proteomes" id="UP000224634">
    <property type="component" value="Unassembled WGS sequence"/>
</dbReference>
<keyword evidence="19" id="KW-1185">Reference proteome</keyword>
<evidence type="ECO:0000256" key="2">
    <source>
        <dbReference type="ARBA" id="ARBA00002451"/>
    </source>
</evidence>
<dbReference type="Gene3D" id="3.40.50.200">
    <property type="entry name" value="Peptidase S8/S53 domain"/>
    <property type="match status" value="1"/>
</dbReference>
<comment type="subcellular location">
    <subcellularLocation>
        <location evidence="3">Secreted</location>
        <location evidence="3">Extracellular space</location>
    </subcellularLocation>
</comment>
<keyword evidence="9 15" id="KW-0378">Hydrolase</keyword>
<dbReference type="Pfam" id="PF09286">
    <property type="entry name" value="Pro-kuma_activ"/>
    <property type="match status" value="1"/>
</dbReference>
<dbReference type="SMART" id="SM00944">
    <property type="entry name" value="Pro-kuma_activ"/>
    <property type="match status" value="1"/>
</dbReference>
<comment type="catalytic activity">
    <reaction evidence="1">
        <text>Release of an N-terminal tripeptide from a polypeptide.</text>
        <dbReference type="EC" id="3.4.14.10"/>
    </reaction>
</comment>
<dbReference type="InterPro" id="IPR023828">
    <property type="entry name" value="Peptidase_S8_Ser-AS"/>
</dbReference>
<keyword evidence="12" id="KW-0843">Virulence</keyword>
<dbReference type="InterPro" id="IPR000209">
    <property type="entry name" value="Peptidase_S8/S53_dom"/>
</dbReference>
<evidence type="ECO:0000256" key="16">
    <source>
        <dbReference type="SAM" id="SignalP"/>
    </source>
</evidence>
<dbReference type="AlphaFoldDB" id="A0A2B7YS02"/>
<evidence type="ECO:0000313" key="18">
    <source>
        <dbReference type="EMBL" id="PGH23831.1"/>
    </source>
</evidence>
<sequence>MSRFLIRFLQACALLIPILGALAAPVVYETLERLPSAPPGWVQAEPPSPDTIIRFRLAVWQEKADLFEQMVLDISTPGHSKYGLHMKRDEVKAFLKPASHVSDAILSWLESEGVSRSSVEDDGDWIGFAITVSQAEKLMRTRFYYFENEAGKGRVIRTLQYSAPREVAPYVHMVQPTTKFPQIEAQDNMLFQMEVMEAAQTFNAPNLDCDRKVTPDCLRTLYKIGDFTAKPDPRNKVGISGYLEQYARYGDFARFLEIFAPRLKNTTFDVELINGGQNLQESGEDSVEASLDIDYAISLSNATSVYYSTGGRGPLVPDVEQPGKSRNQNEPYLEQLQYFLRLPDRKLPAVLTTSYGETEQSVPKRYSDVVCAMFAQLGVRGVSVIFASGDSGPGTACLTNDGKNTTRFSPIFPAACPYVTSVGATFNTNPERAIEFSSGGFSDRYSRPLYQRRAVDEYLRKHGKQWKGYYNPHGRGFPDVAAQGRNFAVIDKARQLAVSGTSASAPVFAAIIANLNSIRLARGKPVLGLLNPFLYGIGQSGFTDIVDGGSIGCEGTTRTGLPGGYIPNAGWNATKGWDPVTGLGTPNFEKLAQIVKWI</sequence>
<organism evidence="18 19">
    <name type="scientific">Polytolypa hystricis (strain UAMH7299)</name>
    <dbReference type="NCBI Taxonomy" id="1447883"/>
    <lineage>
        <taxon>Eukaryota</taxon>
        <taxon>Fungi</taxon>
        <taxon>Dikarya</taxon>
        <taxon>Ascomycota</taxon>
        <taxon>Pezizomycotina</taxon>
        <taxon>Eurotiomycetes</taxon>
        <taxon>Eurotiomycetidae</taxon>
        <taxon>Onygenales</taxon>
        <taxon>Onygenales incertae sedis</taxon>
        <taxon>Polytolypa</taxon>
    </lineage>
</organism>
<evidence type="ECO:0000256" key="13">
    <source>
        <dbReference type="ARBA" id="ARBA00023145"/>
    </source>
</evidence>
<dbReference type="InterPro" id="IPR015366">
    <property type="entry name" value="S53_propep"/>
</dbReference>
<keyword evidence="7 15" id="KW-0479">Metal-binding</keyword>
<proteinExistence type="predicted"/>
<evidence type="ECO:0000256" key="15">
    <source>
        <dbReference type="PROSITE-ProRule" id="PRU01032"/>
    </source>
</evidence>
<dbReference type="CDD" id="cd04056">
    <property type="entry name" value="Peptidases_S53"/>
    <property type="match status" value="1"/>
</dbReference>
<keyword evidence="8 16" id="KW-0732">Signal</keyword>
<feature type="binding site" evidence="15">
    <location>
        <position position="576"/>
    </location>
    <ligand>
        <name>Ca(2+)</name>
        <dbReference type="ChEBI" id="CHEBI:29108"/>
    </ligand>
</feature>
<feature type="chain" id="PRO_5012835178" description="tripeptidyl-peptidase II" evidence="16">
    <location>
        <begin position="24"/>
        <end position="598"/>
    </location>
</feature>
<keyword evidence="5" id="KW-0964">Secreted</keyword>
<comment type="function">
    <text evidence="2">Secreted tripeptidyl-peptidase which degrades proteins at acidic pHs and is involved in virulence.</text>
</comment>
<evidence type="ECO:0000313" key="19">
    <source>
        <dbReference type="Proteomes" id="UP000224634"/>
    </source>
</evidence>
<evidence type="ECO:0000256" key="9">
    <source>
        <dbReference type="ARBA" id="ARBA00022801"/>
    </source>
</evidence>
<name>A0A2B7YS02_POLH7</name>
<evidence type="ECO:0000256" key="5">
    <source>
        <dbReference type="ARBA" id="ARBA00022525"/>
    </source>
</evidence>
<dbReference type="OrthoDB" id="409122at2759"/>
<feature type="binding site" evidence="15">
    <location>
        <position position="578"/>
    </location>
    <ligand>
        <name>Ca(2+)</name>
        <dbReference type="ChEBI" id="CHEBI:29108"/>
    </ligand>
</feature>
<feature type="binding site" evidence="15">
    <location>
        <position position="544"/>
    </location>
    <ligand>
        <name>Ca(2+)</name>
        <dbReference type="ChEBI" id="CHEBI:29108"/>
    </ligand>
</feature>
<dbReference type="PROSITE" id="PS00138">
    <property type="entry name" value="SUBTILASE_SER"/>
    <property type="match status" value="1"/>
</dbReference>
<evidence type="ECO:0000256" key="12">
    <source>
        <dbReference type="ARBA" id="ARBA00023026"/>
    </source>
</evidence>
<evidence type="ECO:0000259" key="17">
    <source>
        <dbReference type="PROSITE" id="PS51695"/>
    </source>
</evidence>
<dbReference type="Pfam" id="PF00082">
    <property type="entry name" value="Peptidase_S8"/>
    <property type="match status" value="1"/>
</dbReference>
<evidence type="ECO:0000256" key="8">
    <source>
        <dbReference type="ARBA" id="ARBA00022729"/>
    </source>
</evidence>
<evidence type="ECO:0000256" key="3">
    <source>
        <dbReference type="ARBA" id="ARBA00004239"/>
    </source>
</evidence>
<dbReference type="CDD" id="cd11377">
    <property type="entry name" value="Pro-peptidase_S53"/>
    <property type="match status" value="1"/>
</dbReference>
<keyword evidence="13" id="KW-0865">Zymogen</keyword>
<feature type="signal peptide" evidence="16">
    <location>
        <begin position="1"/>
        <end position="23"/>
    </location>
</feature>
<dbReference type="SUPFAM" id="SSF54897">
    <property type="entry name" value="Protease propeptides/inhibitors"/>
    <property type="match status" value="1"/>
</dbReference>
<dbReference type="FunFam" id="3.40.50.200:FF:000015">
    <property type="entry name" value="Tripeptidyl peptidase A"/>
    <property type="match status" value="1"/>
</dbReference>
<dbReference type="GO" id="GO:0008240">
    <property type="term" value="F:tripeptidyl-peptidase activity"/>
    <property type="evidence" value="ECO:0007669"/>
    <property type="project" value="UniProtKB-EC"/>
</dbReference>
<keyword evidence="6 15" id="KW-0645">Protease</keyword>
<dbReference type="InterPro" id="IPR036852">
    <property type="entry name" value="Peptidase_S8/S53_dom_sf"/>
</dbReference>
<keyword evidence="11 15" id="KW-0106">Calcium</keyword>
<evidence type="ECO:0000256" key="4">
    <source>
        <dbReference type="ARBA" id="ARBA00012462"/>
    </source>
</evidence>
<protein>
    <recommendedName>
        <fullName evidence="4">tripeptidyl-peptidase II</fullName>
        <ecNumber evidence="4">3.4.14.10</ecNumber>
    </recommendedName>
</protein>
<dbReference type="EMBL" id="PDNA01000019">
    <property type="protein sequence ID" value="PGH23831.1"/>
    <property type="molecule type" value="Genomic_DNA"/>
</dbReference>
<evidence type="ECO:0000256" key="1">
    <source>
        <dbReference type="ARBA" id="ARBA00001910"/>
    </source>
</evidence>
<dbReference type="STRING" id="1447883.A0A2B7YS02"/>
<accession>A0A2B7YS02</accession>
<evidence type="ECO:0000256" key="6">
    <source>
        <dbReference type="ARBA" id="ARBA00022670"/>
    </source>
</evidence>
<dbReference type="PANTHER" id="PTHR14218:SF32">
    <property type="entry name" value="TRIPEPTIDYL PEPTIDASE SED3 (AFU_ORTHOLOGUE AFUA_3G08930)"/>
    <property type="match status" value="1"/>
</dbReference>
<evidence type="ECO:0000256" key="10">
    <source>
        <dbReference type="ARBA" id="ARBA00022825"/>
    </source>
</evidence>
<keyword evidence="14" id="KW-0325">Glycoprotein</keyword>
<dbReference type="InterPro" id="IPR050819">
    <property type="entry name" value="Tripeptidyl-peptidase_I"/>
</dbReference>
<dbReference type="GO" id="GO:0004252">
    <property type="term" value="F:serine-type endopeptidase activity"/>
    <property type="evidence" value="ECO:0007669"/>
    <property type="project" value="UniProtKB-UniRule"/>
</dbReference>
<dbReference type="PANTHER" id="PTHR14218">
    <property type="entry name" value="PROTEASE S8 TRIPEPTIDYL PEPTIDASE I CLN2"/>
    <property type="match status" value="1"/>
</dbReference>
<dbReference type="SUPFAM" id="SSF52743">
    <property type="entry name" value="Subtilisin-like"/>
    <property type="match status" value="1"/>
</dbReference>
<comment type="caution">
    <text evidence="18">The sequence shown here is derived from an EMBL/GenBank/DDBJ whole genome shotgun (WGS) entry which is preliminary data.</text>
</comment>
<keyword evidence="10 15" id="KW-0720">Serine protease</keyword>
<feature type="binding site" evidence="15">
    <location>
        <position position="545"/>
    </location>
    <ligand>
        <name>Ca(2+)</name>
        <dbReference type="ChEBI" id="CHEBI:29108"/>
    </ligand>
</feature>
<evidence type="ECO:0000256" key="11">
    <source>
        <dbReference type="ARBA" id="ARBA00022837"/>
    </source>
</evidence>
<dbReference type="EC" id="3.4.14.10" evidence="4"/>
<dbReference type="PROSITE" id="PS51695">
    <property type="entry name" value="SEDOLISIN"/>
    <property type="match status" value="1"/>
</dbReference>
<dbReference type="GO" id="GO:0006508">
    <property type="term" value="P:proteolysis"/>
    <property type="evidence" value="ECO:0007669"/>
    <property type="project" value="UniProtKB-KW"/>
</dbReference>
<feature type="active site" description="Charge relay system" evidence="15">
    <location>
        <position position="288"/>
    </location>
</feature>
<gene>
    <name evidence="18" type="ORF">AJ80_02079</name>
</gene>
<dbReference type="GO" id="GO:0005576">
    <property type="term" value="C:extracellular region"/>
    <property type="evidence" value="ECO:0007669"/>
    <property type="project" value="UniProtKB-SubCell"/>
</dbReference>
<evidence type="ECO:0000256" key="14">
    <source>
        <dbReference type="ARBA" id="ARBA00023180"/>
    </source>
</evidence>
<feature type="active site" description="Charge relay system" evidence="15">
    <location>
        <position position="502"/>
    </location>
</feature>
<dbReference type="GO" id="GO:0046872">
    <property type="term" value="F:metal ion binding"/>
    <property type="evidence" value="ECO:0007669"/>
    <property type="project" value="UniProtKB-UniRule"/>
</dbReference>
<reference evidence="18 19" key="1">
    <citation type="submission" date="2017-10" db="EMBL/GenBank/DDBJ databases">
        <title>Comparative genomics in systemic dimorphic fungi from Ajellomycetaceae.</title>
        <authorList>
            <person name="Munoz J.F."/>
            <person name="Mcewen J.G."/>
            <person name="Clay O.K."/>
            <person name="Cuomo C.A."/>
        </authorList>
    </citation>
    <scope>NUCLEOTIDE SEQUENCE [LARGE SCALE GENOMIC DNA]</scope>
    <source>
        <strain evidence="18 19">UAMH7299</strain>
    </source>
</reference>
<evidence type="ECO:0000256" key="7">
    <source>
        <dbReference type="ARBA" id="ARBA00022723"/>
    </source>
</evidence>
<comment type="cofactor">
    <cofactor evidence="15">
        <name>Ca(2+)</name>
        <dbReference type="ChEBI" id="CHEBI:29108"/>
    </cofactor>
    <text evidence="15">Binds 1 Ca(2+) ion per subunit.</text>
</comment>
<feature type="active site" description="Charge relay system" evidence="15">
    <location>
        <position position="292"/>
    </location>
</feature>
<dbReference type="InterPro" id="IPR030400">
    <property type="entry name" value="Sedolisin_dom"/>
</dbReference>